<evidence type="ECO:0000256" key="7">
    <source>
        <dbReference type="SAM" id="MobiDB-lite"/>
    </source>
</evidence>
<evidence type="ECO:0000256" key="8">
    <source>
        <dbReference type="SAM" id="Phobius"/>
    </source>
</evidence>
<feature type="transmembrane region" description="Helical" evidence="8">
    <location>
        <begin position="54"/>
        <end position="77"/>
    </location>
</feature>
<dbReference type="InterPro" id="IPR032808">
    <property type="entry name" value="DoxX"/>
</dbReference>
<evidence type="ECO:0000313" key="10">
    <source>
        <dbReference type="Proteomes" id="UP001597182"/>
    </source>
</evidence>
<dbReference type="EMBL" id="JBHTMB010000270">
    <property type="protein sequence ID" value="MFD1237130.1"/>
    <property type="molecule type" value="Genomic_DNA"/>
</dbReference>
<dbReference type="InterPro" id="IPR051907">
    <property type="entry name" value="DoxX-like_oxidoreductase"/>
</dbReference>
<dbReference type="RefSeq" id="WP_013674179.1">
    <property type="nucleotide sequence ID" value="NZ_BAABKS010000031.1"/>
</dbReference>
<accession>A0ABW3VQT7</accession>
<evidence type="ECO:0000256" key="4">
    <source>
        <dbReference type="ARBA" id="ARBA00022692"/>
    </source>
</evidence>
<feature type="transmembrane region" description="Helical" evidence="8">
    <location>
        <begin position="84"/>
        <end position="102"/>
    </location>
</feature>
<organism evidence="9 10">
    <name type="scientific">Pseudonocardia benzenivorans</name>
    <dbReference type="NCBI Taxonomy" id="228005"/>
    <lineage>
        <taxon>Bacteria</taxon>
        <taxon>Bacillati</taxon>
        <taxon>Actinomycetota</taxon>
        <taxon>Actinomycetes</taxon>
        <taxon>Pseudonocardiales</taxon>
        <taxon>Pseudonocardiaceae</taxon>
        <taxon>Pseudonocardia</taxon>
    </lineage>
</organism>
<keyword evidence="6 8" id="KW-0472">Membrane</keyword>
<evidence type="ECO:0000313" key="9">
    <source>
        <dbReference type="EMBL" id="MFD1237130.1"/>
    </source>
</evidence>
<gene>
    <name evidence="9" type="ORF">ACFQ34_27910</name>
</gene>
<evidence type="ECO:0000256" key="3">
    <source>
        <dbReference type="ARBA" id="ARBA00022475"/>
    </source>
</evidence>
<name>A0ABW3VQT7_9PSEU</name>
<comment type="caution">
    <text evidence="9">The sequence shown here is derived from an EMBL/GenBank/DDBJ whole genome shotgun (WGS) entry which is preliminary data.</text>
</comment>
<keyword evidence="5 8" id="KW-1133">Transmembrane helix</keyword>
<evidence type="ECO:0000256" key="2">
    <source>
        <dbReference type="ARBA" id="ARBA00006679"/>
    </source>
</evidence>
<comment type="subcellular location">
    <subcellularLocation>
        <location evidence="1">Cell membrane</location>
        <topology evidence="1">Multi-pass membrane protein</topology>
    </subcellularLocation>
</comment>
<keyword evidence="10" id="KW-1185">Reference proteome</keyword>
<feature type="region of interest" description="Disordered" evidence="7">
    <location>
        <begin position="210"/>
        <end position="272"/>
    </location>
</feature>
<proteinExistence type="inferred from homology"/>
<dbReference type="PANTHER" id="PTHR33452:SF1">
    <property type="entry name" value="INNER MEMBRANE PROTEIN YPHA-RELATED"/>
    <property type="match status" value="1"/>
</dbReference>
<dbReference type="Proteomes" id="UP001597182">
    <property type="component" value="Unassembled WGS sequence"/>
</dbReference>
<dbReference type="PANTHER" id="PTHR33452">
    <property type="entry name" value="OXIDOREDUCTASE CATD-RELATED"/>
    <property type="match status" value="1"/>
</dbReference>
<evidence type="ECO:0000256" key="5">
    <source>
        <dbReference type="ARBA" id="ARBA00022989"/>
    </source>
</evidence>
<dbReference type="Pfam" id="PF07681">
    <property type="entry name" value="DoxX"/>
    <property type="match status" value="1"/>
</dbReference>
<feature type="transmembrane region" description="Helical" evidence="8">
    <location>
        <begin position="12"/>
        <end position="34"/>
    </location>
</feature>
<feature type="transmembrane region" description="Helical" evidence="8">
    <location>
        <begin position="114"/>
        <end position="135"/>
    </location>
</feature>
<protein>
    <submittedName>
        <fullName evidence="9">DoxX family membrane protein</fullName>
    </submittedName>
</protein>
<comment type="similarity">
    <text evidence="2">Belongs to the DoxX family.</text>
</comment>
<reference evidence="10" key="1">
    <citation type="journal article" date="2019" name="Int. J. Syst. Evol. Microbiol.">
        <title>The Global Catalogue of Microorganisms (GCM) 10K type strain sequencing project: providing services to taxonomists for standard genome sequencing and annotation.</title>
        <authorList>
            <consortium name="The Broad Institute Genomics Platform"/>
            <consortium name="The Broad Institute Genome Sequencing Center for Infectious Disease"/>
            <person name="Wu L."/>
            <person name="Ma J."/>
        </authorList>
    </citation>
    <scope>NUCLEOTIDE SEQUENCE [LARGE SCALE GENOMIC DNA]</scope>
    <source>
        <strain evidence="10">CCUG 49018</strain>
    </source>
</reference>
<evidence type="ECO:0000256" key="6">
    <source>
        <dbReference type="ARBA" id="ARBA00023136"/>
    </source>
</evidence>
<evidence type="ECO:0000256" key="1">
    <source>
        <dbReference type="ARBA" id="ARBA00004651"/>
    </source>
</evidence>
<sequence length="272" mass="28488">MPRTLPDWMRDWSRDALILAARLIVSFVMLAHVWQTFVQTGFASTTVVFTKFGIPLAIVATAFTLVVELTGSILLALGVLVRTAAAGFTFVMGGAIVFVHAKHGVFVTNGGWELVGMIIATVLGIAAFGPGRLSLSHVIAGWRARAAETRAQRRAVVVSVADSGRPAAPAMAGGPRPEQVARAAELARSAQAEPVTDVRGFPMLSERFVPMGTPASGAGRSTAAEPQESAPADGAPAWTAGEFGEGANAADGSGPRYVPTWTEPEPHLFSTR</sequence>
<keyword evidence="4 8" id="KW-0812">Transmembrane</keyword>
<keyword evidence="3" id="KW-1003">Cell membrane</keyword>